<reference evidence="2 3" key="1">
    <citation type="submission" date="2020-07" db="EMBL/GenBank/DDBJ databases">
        <title>Sequencing the genomes of 1000 actinobacteria strains.</title>
        <authorList>
            <person name="Klenk H.-P."/>
        </authorList>
    </citation>
    <scope>NUCLEOTIDE SEQUENCE [LARGE SCALE GENOMIC DNA]</scope>
    <source>
        <strain evidence="2 3">DSM 15165</strain>
    </source>
</reference>
<dbReference type="AlphaFoldDB" id="A0A853CU51"/>
<sequence>MGYSSYIAIGDSFTEGVGDDLPDGRQRGWADFVALGLALASPEPVSYANLAIRGRKLTPILTEQLDPAIAQHPQLVSLNGGGNDIMRPRVTIASVATQLIDAADRVAASGSTMLLLSGANPSRHLPMGGLLRKRGDELAVAVRELLPRDGVLFVDNWADESLEDIRYWSADRLHLNALGHARVASNVLTALGVPVPSAWGVEEVEAAPAGEPSRRTADYYRRYVLPWIGRRLTGRSSGDGRTAKIPELTVVDPASAQPL</sequence>
<gene>
    <name evidence="2" type="ORF">HNR13_002219</name>
</gene>
<dbReference type="InterPro" id="IPR036514">
    <property type="entry name" value="SGNH_hydro_sf"/>
</dbReference>
<accession>A0A853CU51</accession>
<dbReference type="Proteomes" id="UP000578352">
    <property type="component" value="Unassembled WGS sequence"/>
</dbReference>
<dbReference type="PANTHER" id="PTHR43784">
    <property type="entry name" value="GDSL-LIKE LIPASE/ACYLHYDROLASE, PUTATIVE (AFU_ORTHOLOGUE AFUA_2G00820)-RELATED"/>
    <property type="match status" value="1"/>
</dbReference>
<feature type="domain" description="SGNH hydrolase-type esterase" evidence="1">
    <location>
        <begin position="8"/>
        <end position="182"/>
    </location>
</feature>
<dbReference type="CDD" id="cd01832">
    <property type="entry name" value="SGNH_hydrolase_like_1"/>
    <property type="match status" value="1"/>
</dbReference>
<evidence type="ECO:0000313" key="2">
    <source>
        <dbReference type="EMBL" id="NYJ23932.1"/>
    </source>
</evidence>
<dbReference type="PANTHER" id="PTHR43784:SF2">
    <property type="entry name" value="GDSL-LIKE LIPASE_ACYLHYDROLASE, PUTATIVE (AFU_ORTHOLOGUE AFUA_2G00820)-RELATED"/>
    <property type="match status" value="1"/>
</dbReference>
<dbReference type="Gene3D" id="3.40.50.1110">
    <property type="entry name" value="SGNH hydrolase"/>
    <property type="match status" value="1"/>
</dbReference>
<evidence type="ECO:0000313" key="3">
    <source>
        <dbReference type="Proteomes" id="UP000578352"/>
    </source>
</evidence>
<dbReference type="SUPFAM" id="SSF52266">
    <property type="entry name" value="SGNH hydrolase"/>
    <property type="match status" value="1"/>
</dbReference>
<name>A0A853CU51_9MICO</name>
<dbReference type="EMBL" id="JACCFL010000001">
    <property type="protein sequence ID" value="NYJ23932.1"/>
    <property type="molecule type" value="Genomic_DNA"/>
</dbReference>
<comment type="caution">
    <text evidence="2">The sequence shown here is derived from an EMBL/GenBank/DDBJ whole genome shotgun (WGS) entry which is preliminary data.</text>
</comment>
<dbReference type="InterPro" id="IPR053140">
    <property type="entry name" value="GDSL_Rv0518-like"/>
</dbReference>
<organism evidence="2 3">
    <name type="scientific">Leifsonia shinshuensis</name>
    <dbReference type="NCBI Taxonomy" id="150026"/>
    <lineage>
        <taxon>Bacteria</taxon>
        <taxon>Bacillati</taxon>
        <taxon>Actinomycetota</taxon>
        <taxon>Actinomycetes</taxon>
        <taxon>Micrococcales</taxon>
        <taxon>Microbacteriaceae</taxon>
        <taxon>Leifsonia</taxon>
    </lineage>
</organism>
<evidence type="ECO:0000259" key="1">
    <source>
        <dbReference type="Pfam" id="PF13472"/>
    </source>
</evidence>
<dbReference type="Pfam" id="PF13472">
    <property type="entry name" value="Lipase_GDSL_2"/>
    <property type="match status" value="1"/>
</dbReference>
<dbReference type="RefSeq" id="WP_179605800.1">
    <property type="nucleotide sequence ID" value="NZ_BAABEH010000001.1"/>
</dbReference>
<dbReference type="InterPro" id="IPR013830">
    <property type="entry name" value="SGNH_hydro"/>
</dbReference>
<protein>
    <submittedName>
        <fullName evidence="2">Lysophospholipase L1-like esterase</fullName>
    </submittedName>
</protein>
<proteinExistence type="predicted"/>